<dbReference type="EMBL" id="JNVU01000025">
    <property type="protein sequence ID" value="KEI44576.1"/>
    <property type="molecule type" value="Genomic_DNA"/>
</dbReference>
<evidence type="ECO:0000313" key="1">
    <source>
        <dbReference type="EMBL" id="KEI44576.1"/>
    </source>
</evidence>
<keyword evidence="2" id="KW-1185">Reference proteome</keyword>
<reference evidence="1 2" key="1">
    <citation type="submission" date="2014-06" db="EMBL/GenBank/DDBJ databases">
        <title>Saccharopolyspora rectivirgula DSM-43113 Genome sequencing.</title>
        <authorList>
            <person name="Barrera C."/>
            <person name="Millon L."/>
            <person name="Rognon B."/>
            <person name="Zaugg C."/>
            <person name="Monod M."/>
        </authorList>
    </citation>
    <scope>NUCLEOTIDE SEQUENCE [LARGE SCALE GENOMIC DNA]</scope>
    <source>
        <strain evidence="1 2">DSM 43113</strain>
    </source>
</reference>
<name>A0A073AZ27_9PSEU</name>
<dbReference type="AlphaFoldDB" id="A0A073AZ27"/>
<accession>A0A073AZ27</accession>
<dbReference type="Proteomes" id="UP000031419">
    <property type="component" value="Unassembled WGS sequence"/>
</dbReference>
<comment type="caution">
    <text evidence="1">The sequence shown here is derived from an EMBL/GenBank/DDBJ whole genome shotgun (WGS) entry which is preliminary data.</text>
</comment>
<protein>
    <submittedName>
        <fullName evidence="1">Uncharacterized protein</fullName>
    </submittedName>
</protein>
<gene>
    <name evidence="1" type="ORF">GU90_10475</name>
</gene>
<proteinExistence type="predicted"/>
<sequence>MERLIGEGGAAGVAAEDLRRLVSSVVRLYAAANEGSDEEVLPLHDDVATTDAVVLATALLKSQDLNPFDLALWFSRSRVAG</sequence>
<organism evidence="1 2">
    <name type="scientific">Saccharopolyspora rectivirgula</name>
    <dbReference type="NCBI Taxonomy" id="28042"/>
    <lineage>
        <taxon>Bacteria</taxon>
        <taxon>Bacillati</taxon>
        <taxon>Actinomycetota</taxon>
        <taxon>Actinomycetes</taxon>
        <taxon>Pseudonocardiales</taxon>
        <taxon>Pseudonocardiaceae</taxon>
        <taxon>Saccharopolyspora</taxon>
    </lineage>
</organism>
<dbReference type="STRING" id="28042.GU90_10475"/>
<evidence type="ECO:0000313" key="2">
    <source>
        <dbReference type="Proteomes" id="UP000031419"/>
    </source>
</evidence>
<dbReference type="eggNOG" id="ENOG503061Q">
    <property type="taxonomic scope" value="Bacteria"/>
</dbReference>